<feature type="signal peptide" evidence="2">
    <location>
        <begin position="1"/>
        <end position="20"/>
    </location>
</feature>
<evidence type="ECO:0000313" key="4">
    <source>
        <dbReference type="Proteomes" id="UP000658613"/>
    </source>
</evidence>
<dbReference type="EMBL" id="JADOUE010000001">
    <property type="protein sequence ID" value="MBG6122403.1"/>
    <property type="molecule type" value="Genomic_DNA"/>
</dbReference>
<protein>
    <submittedName>
        <fullName evidence="3">Uncharacterized protein</fullName>
    </submittedName>
</protein>
<dbReference type="AlphaFoldDB" id="A0A931E4P1"/>
<accession>A0A931E4P1</accession>
<evidence type="ECO:0000256" key="1">
    <source>
        <dbReference type="SAM" id="MobiDB-lite"/>
    </source>
</evidence>
<organism evidence="3 4">
    <name type="scientific">Corynebacterium aquatimens</name>
    <dbReference type="NCBI Taxonomy" id="1190508"/>
    <lineage>
        <taxon>Bacteria</taxon>
        <taxon>Bacillati</taxon>
        <taxon>Actinomycetota</taxon>
        <taxon>Actinomycetes</taxon>
        <taxon>Mycobacteriales</taxon>
        <taxon>Corynebacteriaceae</taxon>
        <taxon>Corynebacterium</taxon>
    </lineage>
</organism>
<feature type="region of interest" description="Disordered" evidence="1">
    <location>
        <begin position="63"/>
        <end position="92"/>
    </location>
</feature>
<dbReference type="Proteomes" id="UP000658613">
    <property type="component" value="Unassembled WGS sequence"/>
</dbReference>
<reference evidence="3" key="1">
    <citation type="submission" date="2020-11" db="EMBL/GenBank/DDBJ databases">
        <title>Sequencing the genomes of 1000 actinobacteria strains.</title>
        <authorList>
            <person name="Klenk H.-P."/>
        </authorList>
    </citation>
    <scope>NUCLEOTIDE SEQUENCE</scope>
    <source>
        <strain evidence="3">DSM 45632</strain>
    </source>
</reference>
<dbReference type="RefSeq" id="WP_196824803.1">
    <property type="nucleotide sequence ID" value="NZ_CP046980.1"/>
</dbReference>
<feature type="compositionally biased region" description="Basic residues" evidence="1">
    <location>
        <begin position="79"/>
        <end position="92"/>
    </location>
</feature>
<name>A0A931E4P1_9CORY</name>
<sequence length="92" mass="9577">MAAVIAAVVTMAAGGLGTFAGIPVPHADAAITSTTNGTVSYTKDPDEDGSVRAVDLRLDDDEGSARVTFNDPAGEDRRSHVRHRCPNARGKQ</sequence>
<proteinExistence type="predicted"/>
<feature type="chain" id="PRO_5039388410" evidence="2">
    <location>
        <begin position="21"/>
        <end position="92"/>
    </location>
</feature>
<comment type="caution">
    <text evidence="3">The sequence shown here is derived from an EMBL/GenBank/DDBJ whole genome shotgun (WGS) entry which is preliminary data.</text>
</comment>
<gene>
    <name evidence="3" type="ORF">IW254_001372</name>
</gene>
<evidence type="ECO:0000313" key="3">
    <source>
        <dbReference type="EMBL" id="MBG6122403.1"/>
    </source>
</evidence>
<keyword evidence="2" id="KW-0732">Signal</keyword>
<keyword evidence="4" id="KW-1185">Reference proteome</keyword>
<evidence type="ECO:0000256" key="2">
    <source>
        <dbReference type="SAM" id="SignalP"/>
    </source>
</evidence>